<evidence type="ECO:0000256" key="9">
    <source>
        <dbReference type="PROSITE-ProRule" id="PRU00023"/>
    </source>
</evidence>
<feature type="compositionally biased region" description="Polar residues" evidence="10">
    <location>
        <begin position="161"/>
        <end position="170"/>
    </location>
</feature>
<dbReference type="PROSITE" id="PS51145">
    <property type="entry name" value="ZU5"/>
    <property type="match status" value="2"/>
</dbReference>
<evidence type="ECO:0000256" key="2">
    <source>
        <dbReference type="ARBA" id="ARBA00004370"/>
    </source>
</evidence>
<keyword evidence="4" id="KW-0597">Phosphoprotein</keyword>
<dbReference type="Proteomes" id="UP000230066">
    <property type="component" value="Unassembled WGS sequence"/>
</dbReference>
<feature type="repeat" description="ANK" evidence="9">
    <location>
        <begin position="465"/>
        <end position="497"/>
    </location>
</feature>
<sequence>MRKSRREQRDGERRRKNRQSLSCSLFACLPSTKIPSFVHRTRSLPPRADVTSISHDSYQSHSNERLRADGQKLHRIKTITWPVRKKPTDSSRFIPTNGTDDTADNGVNGHKNETGEPDPITTTPESATGSMPVAGRTHDLRNRRSKRSGRKSSKLSKRHVTISNATEQQSDAGQSFLRAARAGNLNKVIELLKSGVEVDTTNANGLTALHLASKEAQIDVVRELLKRGASVQMVTKKGNTALHIASLAGHIDIVKLLMEYGANVNAQSQNGFTPLYMAAQENHVEVVNHLLNNGANPALSTEDGFTPLAVALQQGHDRVVAILLEKDSKGKTRLPALHVAAKKNDVHSATLLLNNSDVNVDHPSASGFTPLHIAAHYGNLNISKLLIERGANVNHNAKNSITPLHVATKWGKDEVVNELLNAGAEVDARTRDGLTPLHCAARSGHADVVETLLKRGANANLKTRNDLSPLHMTAQGDHEKAAQALLITGANPDAVTVDYLTPLHVAAHCGNVNVARTLLESHCNVNARALNGFTALHIAGKKAKIPLVELLLKNGALLEAATETGLTPLHVASFVGSTEAVALLLQHGANVNQTTLRNETPLHLAARNKQLETAKVLLNHGAILDARTRDNQTPLHIAIRSGFLPLVQLLLDAGADTTATTRDGYSALHLATKEESEEIVVALLERGAASDLKTKKGFTPLHLAAKSGNVAIAQILLERAKADPNATGKSGFTPVHVASYYNQSPVLKLLTEHGADVNKPVRNGFTPLHLTAKSNNLASAEVLVQNGATVDVGSRNGYTPLHLAAQDGQIEFVDTLVNKYRADPACAAQDGLTPLHLAVQEDKVSVAECLLNAGASIDARTQEAGFTPLHTAAYRGQLASVRLLLTRLADAGRTDAVNARTSMGSTPLHLAAQQGHLQVVLKLLQSGADPNTRNRQGWTAAQLAYKQHYLNLFEALQKVTTNVKDWSQPSLTGAGPDGLCDGDPNMVTGSISLEKVEHMIDHVISDSDEEGGELIPTPALLRRYQKPSPSVDKQDDKWSRTESYDLICQQLEYMKNHSDVTDETTIPSTPMLRVGPDVIRPASLIVTSRQGVQRDEPVRSSVYDSITDERPKSYMSDQISPDVVNRQMISVQETKASPAAISAWSFDADNLQLMRKPIKSGFLISFLVDARGCLVEAQRRADLRFYIPPNACPRPTRIICRILRPEFAPNGPSMNDGDCLAARILEMGPYQAQFALPILIEVPHIASLRGHEREIIVLRSETGNTWKEHQMDATDQAVHDALGDAFDRVEPSSALTERRIHRILTTDFPQYFALLSRFRQEITLVGSDGGLISSTVCPQVQAVFPPGALQKKIKVGLQAQPIARELVTRLVGPRVSVSSVVSVEPRRRKFHKPITLTIPLPRPPPKVDPGATPNVRLLCSLSGGTNPAVWEDITGTTPLTRHKDCVSFTTTVSARLWLIDCPNSALAVEIANRIYRESIVPPIVGRFAVYTRQSMNLDTASMPIDGVTNITGTPRIRQSGMELAQIRCLCLTDDNEDKTLECLERFGLVAVGASSELLEDHPYWIEMTGNLVPITKADSQPHLIVRPFQDNRITFPVRIRSDTLETEKDEAMVSGKIHFMRDPRHLVREPEDISPPQRPVTTLDIHLPRPGQSVLIVTADSEILGRSELDRMKVARQLGADWERLAVQLQFNPVELETIRYARTTTGPMSDQEKAALMLGLWQQKAVDAGLTEQDALGNRLADALKAIHRSDVIHPSMTAVRPVWAEEERTVAMAILDKKMALPRVEEVSAEREKVEQAESGQATPVPRPTTPTAITELARPLQVAPVPGAVVEQPAELPTERDVTFVSVAEITPQLQVQPGAPAPPVEIPEAVVSPVAGAAQPGIVPSAEPKWQTEFLDQVDREQLPTVTKLHQIEVQVDGMVTQPMVEHEAEGVTEWPPFLTEAKFAPVVAEVPAPVTAVIPPTRLYEPMVHDMFVGPEVSGAAVPEKLEEIPGSPVVIPTRMAEVPETGVPQLIQGNREEEEIREEQIIPPKVGLKDVGVEYVPTESVEDWKAQLLEHLQITGVEPEPVPVSTTAAVPGEPEQLVPDDQLQAAIHVRHPDVVSAVPETEIRPADREARLLIAQELAETVGEEEVSPVPAPDTISGIVEEPIIPVAAERRVVQIPTTAEPVAVLAVEPMEQAPTAVSEQIVESRFEREVEAPRPEITIPVMDYYEPPTEVIPTEPTITQLEQELIPGVREPAEKLEELIFAPAVETVGEVEKTVEAPAYPVVQELRAEVWPTPAEPIHLVDEEELELPPEHSDEEGFEHIYHEAALLEAEAGSPPKAEVMLRPSKPQVPTEVGWEPVGPAEMELDATLVMEAMAESAPQAPVQAKISPFTTFPPGSAGHDVVQSSPEESHEFRDVEEVLPDGTVIKTRTATAETVQSVSCRNWEEGVDAATESGAYTIEEPEETTEIEEVEEVLPDGTVITRLVTTKHIIDRVTEHAVSDEVIQPEETEFIQLPQQPETTQPHEQPPQPSPEQLQAEMKQLSEAGWEIATENYIRQLTEDNESPIEILGIREEAAANETVIVHAAPELTEEVPTETKRVLQIADLQTSMEENLVEVQKTFEHPMDIAMIQAESTELEEIDGGAQEVTKTEEYSRMELAFQGGSQKPEERYTTTIATQEKTPPEKDQDAQTEEKQMEEPAPEYKLDADGHEKALVKRKPGKGEREDEVELEALVEAEVAPEAGAEVEV</sequence>
<feature type="compositionally biased region" description="Polar residues" evidence="10">
    <location>
        <begin position="90"/>
        <end position="100"/>
    </location>
</feature>
<dbReference type="Pfam" id="PF17809">
    <property type="entry name" value="UPA_2"/>
    <property type="match status" value="1"/>
</dbReference>
<reference evidence="13" key="1">
    <citation type="submission" date="2019-03" db="EMBL/GenBank/DDBJ databases">
        <title>Improved annotation for the trematode Fasciola hepatica.</title>
        <authorList>
            <person name="Choi Y.-J."/>
            <person name="Martin J."/>
            <person name="Mitreva M."/>
        </authorList>
    </citation>
    <scope>NUCLEOTIDE SEQUENCE [LARGE SCALE GENOMIC DNA]</scope>
</reference>
<dbReference type="FunFam" id="1.25.40.20:FF:000095">
    <property type="entry name" value="Ankyrin 2, isoform J"/>
    <property type="match status" value="1"/>
</dbReference>
<name>A0A4E0RS81_FASHE</name>
<evidence type="ECO:0000259" key="12">
    <source>
        <dbReference type="PROSITE" id="PS51145"/>
    </source>
</evidence>
<evidence type="ECO:0000256" key="1">
    <source>
        <dbReference type="ARBA" id="ARBA00004245"/>
    </source>
</evidence>
<feature type="repeat" description="ANK" evidence="9">
    <location>
        <begin position="531"/>
        <end position="563"/>
    </location>
</feature>
<feature type="repeat" description="ANK" evidence="9">
    <location>
        <begin position="204"/>
        <end position="236"/>
    </location>
</feature>
<feature type="repeat" description="ANK" evidence="9">
    <location>
        <begin position="237"/>
        <end position="269"/>
    </location>
</feature>
<feature type="repeat" description="ANK" evidence="9">
    <location>
        <begin position="564"/>
        <end position="596"/>
    </location>
</feature>
<keyword evidence="8" id="KW-0206">Cytoskeleton</keyword>
<feature type="domain" description="Death" evidence="11">
    <location>
        <begin position="1667"/>
        <end position="1761"/>
    </location>
</feature>
<feature type="repeat" description="ANK" evidence="9">
    <location>
        <begin position="763"/>
        <end position="795"/>
    </location>
</feature>
<dbReference type="Gene3D" id="1.10.533.10">
    <property type="entry name" value="Death Domain, Fas"/>
    <property type="match status" value="1"/>
</dbReference>
<feature type="domain" description="ZU5" evidence="12">
    <location>
        <begin position="1162"/>
        <end position="1317"/>
    </location>
</feature>
<evidence type="ECO:0000256" key="10">
    <source>
        <dbReference type="SAM" id="MobiDB-lite"/>
    </source>
</evidence>
<dbReference type="InterPro" id="IPR000906">
    <property type="entry name" value="ZU5_dom"/>
</dbReference>
<proteinExistence type="predicted"/>
<evidence type="ECO:0000256" key="8">
    <source>
        <dbReference type="ARBA" id="ARBA00023212"/>
    </source>
</evidence>
<keyword evidence="14" id="KW-1185">Reference proteome</keyword>
<feature type="repeat" description="ANK" evidence="9">
    <location>
        <begin position="696"/>
        <end position="719"/>
    </location>
</feature>
<evidence type="ECO:0000313" key="14">
    <source>
        <dbReference type="Proteomes" id="UP000230066"/>
    </source>
</evidence>
<protein>
    <submittedName>
        <fullName evidence="13">Ankyrin 2</fullName>
    </submittedName>
</protein>
<dbReference type="InterPro" id="IPR000488">
    <property type="entry name" value="Death_dom"/>
</dbReference>
<feature type="repeat" description="ANK" evidence="9">
    <location>
        <begin position="366"/>
        <end position="398"/>
    </location>
</feature>
<dbReference type="Gene3D" id="2.60.40.2660">
    <property type="match status" value="1"/>
</dbReference>
<feature type="repeat" description="ANK" evidence="9">
    <location>
        <begin position="432"/>
        <end position="464"/>
    </location>
</feature>
<keyword evidence="7" id="KW-0472">Membrane</keyword>
<dbReference type="PANTHER" id="PTHR24123:SF141">
    <property type="entry name" value="ANKYRIN 2, ISOFORM U"/>
    <property type="match status" value="1"/>
</dbReference>
<feature type="repeat" description="ANK" evidence="9">
    <location>
        <begin position="903"/>
        <end position="935"/>
    </location>
</feature>
<dbReference type="Gene3D" id="2.60.220.30">
    <property type="match status" value="2"/>
</dbReference>
<evidence type="ECO:0000256" key="4">
    <source>
        <dbReference type="ARBA" id="ARBA00022553"/>
    </source>
</evidence>
<dbReference type="PRINTS" id="PR01415">
    <property type="entry name" value="ANKYRIN"/>
</dbReference>
<feature type="compositionally biased region" description="Basic and acidic residues" evidence="10">
    <location>
        <begin position="2672"/>
        <end position="2715"/>
    </location>
</feature>
<dbReference type="Pfam" id="PF12796">
    <property type="entry name" value="Ank_2"/>
    <property type="match status" value="6"/>
</dbReference>
<feature type="non-terminal residue" evidence="13">
    <location>
        <position position="2739"/>
    </location>
</feature>
<feature type="repeat" description="ANK" evidence="9">
    <location>
        <begin position="399"/>
        <end position="431"/>
    </location>
</feature>
<feature type="repeat" description="ANK" evidence="9">
    <location>
        <begin position="270"/>
        <end position="302"/>
    </location>
</feature>
<dbReference type="FunFam" id="1.25.40.20:FF:000003">
    <property type="entry name" value="Ankyrin, isoform B"/>
    <property type="match status" value="1"/>
</dbReference>
<accession>A0A4E0RS81</accession>
<dbReference type="PROSITE" id="PS50088">
    <property type="entry name" value="ANK_REPEAT"/>
    <property type="match status" value="21"/>
</dbReference>
<dbReference type="PANTHER" id="PTHR24123">
    <property type="entry name" value="ANKYRIN REPEAT-CONTAINING"/>
    <property type="match status" value="1"/>
</dbReference>
<dbReference type="InterPro" id="IPR011029">
    <property type="entry name" value="DEATH-like_dom_sf"/>
</dbReference>
<dbReference type="Pfam" id="PF00791">
    <property type="entry name" value="ZU5"/>
    <property type="match status" value="1"/>
</dbReference>
<dbReference type="GO" id="GO:0016020">
    <property type="term" value="C:membrane"/>
    <property type="evidence" value="ECO:0007669"/>
    <property type="project" value="UniProtKB-SubCell"/>
</dbReference>
<dbReference type="GO" id="GO:0005856">
    <property type="term" value="C:cytoskeleton"/>
    <property type="evidence" value="ECO:0007669"/>
    <property type="project" value="UniProtKB-SubCell"/>
</dbReference>
<dbReference type="SMART" id="SM00248">
    <property type="entry name" value="ANK"/>
    <property type="match status" value="24"/>
</dbReference>
<dbReference type="EMBL" id="JXXN02000013">
    <property type="protein sequence ID" value="THD29064.1"/>
    <property type="molecule type" value="Genomic_DNA"/>
</dbReference>
<evidence type="ECO:0000256" key="7">
    <source>
        <dbReference type="ARBA" id="ARBA00023136"/>
    </source>
</evidence>
<feature type="repeat" description="ANK" evidence="9">
    <location>
        <begin position="830"/>
        <end position="862"/>
    </location>
</feature>
<evidence type="ECO:0000259" key="11">
    <source>
        <dbReference type="PROSITE" id="PS50017"/>
    </source>
</evidence>
<feature type="repeat" description="ANK" evidence="9">
    <location>
        <begin position="597"/>
        <end position="629"/>
    </location>
</feature>
<dbReference type="InterPro" id="IPR036770">
    <property type="entry name" value="Ankyrin_rpt-contain_sf"/>
</dbReference>
<feature type="domain" description="ZU5" evidence="12">
    <location>
        <begin position="1319"/>
        <end position="1461"/>
    </location>
</feature>
<comment type="caution">
    <text evidence="13">The sequence shown here is derived from an EMBL/GenBank/DDBJ whole genome shotgun (WGS) entry which is preliminary data.</text>
</comment>
<dbReference type="SMART" id="SM00218">
    <property type="entry name" value="ZU5"/>
    <property type="match status" value="1"/>
</dbReference>
<feature type="region of interest" description="Disordered" evidence="10">
    <location>
        <begin position="86"/>
        <end position="170"/>
    </location>
</feature>
<feature type="repeat" description="ANK" evidence="9">
    <location>
        <begin position="730"/>
        <end position="762"/>
    </location>
</feature>
<dbReference type="SUPFAM" id="SSF47986">
    <property type="entry name" value="DEATH domain"/>
    <property type="match status" value="1"/>
</dbReference>
<dbReference type="InterPro" id="IPR002110">
    <property type="entry name" value="Ankyrin_rpt"/>
</dbReference>
<gene>
    <name evidence="13" type="ORF">D915_000071</name>
</gene>
<dbReference type="PROSITE" id="PS50017">
    <property type="entry name" value="DEATH_DOMAIN"/>
    <property type="match status" value="1"/>
</dbReference>
<comment type="subcellular location">
    <subcellularLocation>
        <location evidence="1">Cytoplasm</location>
        <location evidence="1">Cytoskeleton</location>
    </subcellularLocation>
    <subcellularLocation>
        <location evidence="2">Membrane</location>
    </subcellularLocation>
</comment>
<feature type="repeat" description="ANK" evidence="9">
    <location>
        <begin position="796"/>
        <end position="819"/>
    </location>
</feature>
<feature type="compositionally biased region" description="Polar residues" evidence="10">
    <location>
        <begin position="120"/>
        <end position="129"/>
    </location>
</feature>
<keyword evidence="3" id="KW-0963">Cytoplasm</keyword>
<dbReference type="SUPFAM" id="SSF48403">
    <property type="entry name" value="Ankyrin repeat"/>
    <property type="match status" value="3"/>
</dbReference>
<dbReference type="PROSITE" id="PS50297">
    <property type="entry name" value="ANK_REP_REGION"/>
    <property type="match status" value="20"/>
</dbReference>
<keyword evidence="6 9" id="KW-0040">ANK repeat</keyword>
<feature type="region of interest" description="Disordered" evidence="10">
    <location>
        <begin position="2653"/>
        <end position="2718"/>
    </location>
</feature>
<dbReference type="InterPro" id="IPR051165">
    <property type="entry name" value="Multifunctional_ANK_Repeat"/>
</dbReference>
<evidence type="ECO:0000256" key="6">
    <source>
        <dbReference type="ARBA" id="ARBA00023043"/>
    </source>
</evidence>
<feature type="repeat" description="ANK" evidence="9">
    <location>
        <begin position="498"/>
        <end position="530"/>
    </location>
</feature>
<keyword evidence="5" id="KW-0677">Repeat</keyword>
<evidence type="ECO:0000256" key="5">
    <source>
        <dbReference type="ARBA" id="ARBA00022737"/>
    </source>
</evidence>
<feature type="region of interest" description="Disordered" evidence="10">
    <location>
        <begin position="1792"/>
        <end position="1811"/>
    </location>
</feature>
<feature type="compositionally biased region" description="Basic residues" evidence="10">
    <location>
        <begin position="143"/>
        <end position="160"/>
    </location>
</feature>
<feature type="repeat" description="ANK" evidence="9">
    <location>
        <begin position="663"/>
        <end position="695"/>
    </location>
</feature>
<dbReference type="Gene3D" id="1.25.40.20">
    <property type="entry name" value="Ankyrin repeat-containing domain"/>
    <property type="match status" value="3"/>
</dbReference>
<evidence type="ECO:0000313" key="13">
    <source>
        <dbReference type="EMBL" id="THD29064.1"/>
    </source>
</evidence>
<feature type="repeat" description="ANK" evidence="9">
    <location>
        <begin position="864"/>
        <end position="896"/>
    </location>
</feature>
<evidence type="ECO:0000256" key="3">
    <source>
        <dbReference type="ARBA" id="ARBA00022490"/>
    </source>
</evidence>
<dbReference type="GO" id="GO:0007165">
    <property type="term" value="P:signal transduction"/>
    <property type="evidence" value="ECO:0007669"/>
    <property type="project" value="InterPro"/>
</dbReference>
<dbReference type="Pfam" id="PF00023">
    <property type="entry name" value="Ank"/>
    <property type="match status" value="6"/>
</dbReference>
<dbReference type="Pfam" id="PF00531">
    <property type="entry name" value="Death"/>
    <property type="match status" value="1"/>
</dbReference>
<organism evidence="13 14">
    <name type="scientific">Fasciola hepatica</name>
    <name type="common">Liver fluke</name>
    <dbReference type="NCBI Taxonomy" id="6192"/>
    <lineage>
        <taxon>Eukaryota</taxon>
        <taxon>Metazoa</taxon>
        <taxon>Spiralia</taxon>
        <taxon>Lophotrochozoa</taxon>
        <taxon>Platyhelminthes</taxon>
        <taxon>Trematoda</taxon>
        <taxon>Digenea</taxon>
        <taxon>Plagiorchiida</taxon>
        <taxon>Echinostomata</taxon>
        <taxon>Echinostomatoidea</taxon>
        <taxon>Fasciolidae</taxon>
        <taxon>Fasciola</taxon>
    </lineage>
</organism>
<feature type="repeat" description="ANK" evidence="9">
    <location>
        <begin position="630"/>
        <end position="662"/>
    </location>
</feature>
<feature type="repeat" description="ANK" evidence="9">
    <location>
        <begin position="303"/>
        <end position="328"/>
    </location>
</feature>
<dbReference type="FunFam" id="2.60.220.30:FF:000009">
    <property type="entry name" value="Ankyrin 2, isoform G"/>
    <property type="match status" value="1"/>
</dbReference>
<dbReference type="InterPro" id="IPR040745">
    <property type="entry name" value="Ankyrin_UPA"/>
</dbReference>